<feature type="coiled-coil region" evidence="11">
    <location>
        <begin position="419"/>
        <end position="453"/>
    </location>
</feature>
<evidence type="ECO:0000313" key="15">
    <source>
        <dbReference type="EMBL" id="SIS68676.1"/>
    </source>
</evidence>
<dbReference type="GO" id="GO:0000155">
    <property type="term" value="F:phosphorelay sensor kinase activity"/>
    <property type="evidence" value="ECO:0007669"/>
    <property type="project" value="InterPro"/>
</dbReference>
<dbReference type="SUPFAM" id="SSF55874">
    <property type="entry name" value="ATPase domain of HSP90 chaperone/DNA topoisomerase II/histidine kinase"/>
    <property type="match status" value="1"/>
</dbReference>
<dbReference type="InterPro" id="IPR029151">
    <property type="entry name" value="Sensor-like_sf"/>
</dbReference>
<dbReference type="PANTHER" id="PTHR43065:SF22">
    <property type="entry name" value="HISTIDINE KINASE"/>
    <property type="match status" value="1"/>
</dbReference>
<dbReference type="EC" id="2.7.13.3" evidence="3"/>
<dbReference type="InterPro" id="IPR003661">
    <property type="entry name" value="HisK_dim/P_dom"/>
</dbReference>
<evidence type="ECO:0000256" key="11">
    <source>
        <dbReference type="SAM" id="Coils"/>
    </source>
</evidence>
<keyword evidence="9 12" id="KW-1133">Transmembrane helix</keyword>
<dbReference type="SMART" id="SM00387">
    <property type="entry name" value="HATPase_c"/>
    <property type="match status" value="1"/>
</dbReference>
<dbReference type="InterPro" id="IPR004358">
    <property type="entry name" value="Sig_transdc_His_kin-like_C"/>
</dbReference>
<name>A0A1N7L4H8_9PROT</name>
<feature type="domain" description="Histidine kinase" evidence="13">
    <location>
        <begin position="462"/>
        <end position="681"/>
    </location>
</feature>
<dbReference type="Gene3D" id="6.10.340.10">
    <property type="match status" value="1"/>
</dbReference>
<dbReference type="InterPro" id="IPR036097">
    <property type="entry name" value="HisK_dim/P_sf"/>
</dbReference>
<dbReference type="PANTHER" id="PTHR43065">
    <property type="entry name" value="SENSOR HISTIDINE KINASE"/>
    <property type="match status" value="1"/>
</dbReference>
<evidence type="ECO:0000256" key="2">
    <source>
        <dbReference type="ARBA" id="ARBA00004651"/>
    </source>
</evidence>
<dbReference type="Pfam" id="PF00672">
    <property type="entry name" value="HAMP"/>
    <property type="match status" value="1"/>
</dbReference>
<dbReference type="SUPFAM" id="SSF103190">
    <property type="entry name" value="Sensory domain-like"/>
    <property type="match status" value="1"/>
</dbReference>
<dbReference type="GO" id="GO:0005886">
    <property type="term" value="C:plasma membrane"/>
    <property type="evidence" value="ECO:0007669"/>
    <property type="project" value="UniProtKB-SubCell"/>
</dbReference>
<evidence type="ECO:0000256" key="10">
    <source>
        <dbReference type="ARBA" id="ARBA00023136"/>
    </source>
</evidence>
<evidence type="ECO:0000256" key="6">
    <source>
        <dbReference type="ARBA" id="ARBA00022679"/>
    </source>
</evidence>
<evidence type="ECO:0000256" key="9">
    <source>
        <dbReference type="ARBA" id="ARBA00022989"/>
    </source>
</evidence>
<dbReference type="Pfam" id="PF02518">
    <property type="entry name" value="HATPase_c"/>
    <property type="match status" value="1"/>
</dbReference>
<dbReference type="InterPro" id="IPR036890">
    <property type="entry name" value="HATPase_C_sf"/>
</dbReference>
<dbReference type="InterPro" id="IPR005467">
    <property type="entry name" value="His_kinase_dom"/>
</dbReference>
<keyword evidence="7 12" id="KW-0812">Transmembrane</keyword>
<keyword evidence="6" id="KW-0808">Transferase</keyword>
<accession>A0A1N7L4H8</accession>
<evidence type="ECO:0000256" key="1">
    <source>
        <dbReference type="ARBA" id="ARBA00000085"/>
    </source>
</evidence>
<dbReference type="InterPro" id="IPR033463">
    <property type="entry name" value="sCache_3"/>
</dbReference>
<comment type="subcellular location">
    <subcellularLocation>
        <location evidence="2">Cell membrane</location>
        <topology evidence="2">Multi-pass membrane protein</topology>
    </subcellularLocation>
</comment>
<keyword evidence="10 12" id="KW-0472">Membrane</keyword>
<dbReference type="CDD" id="cd06225">
    <property type="entry name" value="HAMP"/>
    <property type="match status" value="1"/>
</dbReference>
<dbReference type="Proteomes" id="UP000185678">
    <property type="component" value="Unassembled WGS sequence"/>
</dbReference>
<keyword evidence="8 15" id="KW-0418">Kinase</keyword>
<dbReference type="OrthoDB" id="226486at2"/>
<evidence type="ECO:0000256" key="7">
    <source>
        <dbReference type="ARBA" id="ARBA00022692"/>
    </source>
</evidence>
<evidence type="ECO:0000313" key="16">
    <source>
        <dbReference type="Proteomes" id="UP000185678"/>
    </source>
</evidence>
<keyword evidence="16" id="KW-1185">Reference proteome</keyword>
<feature type="transmembrane region" description="Helical" evidence="12">
    <location>
        <begin position="21"/>
        <end position="46"/>
    </location>
</feature>
<dbReference type="Gene3D" id="1.10.287.130">
    <property type="match status" value="1"/>
</dbReference>
<keyword evidence="4" id="KW-1003">Cell membrane</keyword>
<protein>
    <recommendedName>
        <fullName evidence="3">histidine kinase</fullName>
        <ecNumber evidence="3">2.7.13.3</ecNumber>
    </recommendedName>
</protein>
<evidence type="ECO:0000256" key="5">
    <source>
        <dbReference type="ARBA" id="ARBA00022553"/>
    </source>
</evidence>
<organism evidence="15 16">
    <name type="scientific">Insolitispirillum peregrinum</name>
    <dbReference type="NCBI Taxonomy" id="80876"/>
    <lineage>
        <taxon>Bacteria</taxon>
        <taxon>Pseudomonadati</taxon>
        <taxon>Pseudomonadota</taxon>
        <taxon>Alphaproteobacteria</taxon>
        <taxon>Rhodospirillales</taxon>
        <taxon>Novispirillaceae</taxon>
        <taxon>Insolitispirillum</taxon>
    </lineage>
</organism>
<dbReference type="PROSITE" id="PS50109">
    <property type="entry name" value="HIS_KIN"/>
    <property type="match status" value="1"/>
</dbReference>
<evidence type="ECO:0000256" key="8">
    <source>
        <dbReference type="ARBA" id="ARBA00022777"/>
    </source>
</evidence>
<dbReference type="Pfam" id="PF17202">
    <property type="entry name" value="sCache_3_3"/>
    <property type="match status" value="1"/>
</dbReference>
<reference evidence="15 16" key="1">
    <citation type="submission" date="2017-01" db="EMBL/GenBank/DDBJ databases">
        <authorList>
            <person name="Mah S.A."/>
            <person name="Swanson W.J."/>
            <person name="Moy G.W."/>
            <person name="Vacquier V.D."/>
        </authorList>
    </citation>
    <scope>NUCLEOTIDE SEQUENCE [LARGE SCALE GENOMIC DNA]</scope>
    <source>
        <strain evidence="15 16">DSM 11589</strain>
    </source>
</reference>
<gene>
    <name evidence="15" type="ORF">SAMN05421779_103104</name>
</gene>
<evidence type="ECO:0000256" key="3">
    <source>
        <dbReference type="ARBA" id="ARBA00012438"/>
    </source>
</evidence>
<evidence type="ECO:0000256" key="4">
    <source>
        <dbReference type="ARBA" id="ARBA00022475"/>
    </source>
</evidence>
<dbReference type="SMART" id="SM00388">
    <property type="entry name" value="HisKA"/>
    <property type="match status" value="1"/>
</dbReference>
<dbReference type="EMBL" id="FTOA01000003">
    <property type="protein sequence ID" value="SIS68676.1"/>
    <property type="molecule type" value="Genomic_DNA"/>
</dbReference>
<keyword evidence="5" id="KW-0597">Phosphoprotein</keyword>
<dbReference type="RefSeq" id="WP_076399755.1">
    <property type="nucleotide sequence ID" value="NZ_FTOA01000003.1"/>
</dbReference>
<dbReference type="Pfam" id="PF00512">
    <property type="entry name" value="HisKA"/>
    <property type="match status" value="1"/>
</dbReference>
<proteinExistence type="predicted"/>
<dbReference type="STRING" id="80876.SAMN05421779_103104"/>
<dbReference type="SUPFAM" id="SSF158472">
    <property type="entry name" value="HAMP domain-like"/>
    <property type="match status" value="1"/>
</dbReference>
<feature type="domain" description="HAMP" evidence="14">
    <location>
        <begin position="360"/>
        <end position="413"/>
    </location>
</feature>
<dbReference type="SMART" id="SM00304">
    <property type="entry name" value="HAMP"/>
    <property type="match status" value="1"/>
</dbReference>
<sequence>MPPPLGLWPSLRLAFARSVRFKLLTLVLAPLLLGVPVLLLIVWLWGSHGYDQMLISKVGSDLGTARQYFDRVQNDILRVVEGFASSHRLVRSMEQENTELIREALSDAAEREGLDYLLLLDTQGQVRTGTGIPLRHDRAAWKTVREALRGRPMYGLEVFSAAQLAALNPMLPDRARIDLLPTRNARPDERTAEDRGLMIQVAAPILGAQGELLGVVEGGILLNRNLDIVDHLNAVVYQAASLPTGSQGTATLFLDDVRIATNVRLLGDRRALGTRASQVVSDKVLGHGGTWLGSAFVVNSSYISGYEPLTDTSGQRVGMLYVGFLEAPLQASLYWGLAWLFLAFVLVSVLGTLADLRWARAIFRPLEKMDAIIARVASGDDSARLGPTARQDELGHLSRAFDHLLDDLAARQAELQRWNQALDQKVAERTTELEQANATLKRAQQHLVMTEKLTAIGELTAGVAHEINNPVAVIQGNLDLLRDVLGPDAEPVQEELRLIDQQTQRIHAIVTKLLRFARPGDYAGHAEDVTVNSVITDCLVLTRHNLNRAQVRVETRLEATGCVEINRGEVLQVVINLLVNALHAMAEGGVLTLETADLQHDPADPDSFDGAVIRVRDTGSGIAPADLDRIFDPFFTTKKQAGTGLGLSISYAILQRYGGRITVDSIPGEQTTFTLWLRRQAEYSDSPSAPLFAARFEGE</sequence>
<evidence type="ECO:0000259" key="13">
    <source>
        <dbReference type="PROSITE" id="PS50109"/>
    </source>
</evidence>
<dbReference type="InterPro" id="IPR003660">
    <property type="entry name" value="HAMP_dom"/>
</dbReference>
<comment type="catalytic activity">
    <reaction evidence="1">
        <text>ATP + protein L-histidine = ADP + protein N-phospho-L-histidine.</text>
        <dbReference type="EC" id="2.7.13.3"/>
    </reaction>
</comment>
<dbReference type="PROSITE" id="PS50885">
    <property type="entry name" value="HAMP"/>
    <property type="match status" value="1"/>
</dbReference>
<dbReference type="AlphaFoldDB" id="A0A1N7L4H8"/>
<dbReference type="InterPro" id="IPR003594">
    <property type="entry name" value="HATPase_dom"/>
</dbReference>
<evidence type="ECO:0000259" key="14">
    <source>
        <dbReference type="PROSITE" id="PS50885"/>
    </source>
</evidence>
<keyword evidence="11" id="KW-0175">Coiled coil</keyword>
<dbReference type="SUPFAM" id="SSF47384">
    <property type="entry name" value="Homodimeric domain of signal transducing histidine kinase"/>
    <property type="match status" value="1"/>
</dbReference>
<dbReference type="PRINTS" id="PR00344">
    <property type="entry name" value="BCTRLSENSOR"/>
</dbReference>
<feature type="transmembrane region" description="Helical" evidence="12">
    <location>
        <begin position="333"/>
        <end position="354"/>
    </location>
</feature>
<dbReference type="Gene3D" id="3.30.565.10">
    <property type="entry name" value="Histidine kinase-like ATPase, C-terminal domain"/>
    <property type="match status" value="1"/>
</dbReference>
<dbReference type="CDD" id="cd00082">
    <property type="entry name" value="HisKA"/>
    <property type="match status" value="1"/>
</dbReference>
<evidence type="ECO:0000256" key="12">
    <source>
        <dbReference type="SAM" id="Phobius"/>
    </source>
</evidence>